<sequence length="174" mass="20518">MPPSFFHSRVAVCIRAWPITKEEDEYRLYNGLAIFAIRLTYTLTIWYNDYIIYARIACCSTKHTSDIDFHLCQEVRHKLWQSLQDCVGHSVEKPRTATAFDMHIQCPSMKIYEHNKGMLRVAQFNYESELDCKVCKRHSVERADALKYWFKNELDSADKCDSDDLNKQAEDKHL</sequence>
<dbReference type="Proteomes" id="UP000828390">
    <property type="component" value="Unassembled WGS sequence"/>
</dbReference>
<name>A0A9D4LSE5_DREPO</name>
<proteinExistence type="predicted"/>
<organism evidence="1 2">
    <name type="scientific">Dreissena polymorpha</name>
    <name type="common">Zebra mussel</name>
    <name type="synonym">Mytilus polymorpha</name>
    <dbReference type="NCBI Taxonomy" id="45954"/>
    <lineage>
        <taxon>Eukaryota</taxon>
        <taxon>Metazoa</taxon>
        <taxon>Spiralia</taxon>
        <taxon>Lophotrochozoa</taxon>
        <taxon>Mollusca</taxon>
        <taxon>Bivalvia</taxon>
        <taxon>Autobranchia</taxon>
        <taxon>Heteroconchia</taxon>
        <taxon>Euheterodonta</taxon>
        <taxon>Imparidentia</taxon>
        <taxon>Neoheterodontei</taxon>
        <taxon>Myida</taxon>
        <taxon>Dreissenoidea</taxon>
        <taxon>Dreissenidae</taxon>
        <taxon>Dreissena</taxon>
    </lineage>
</organism>
<reference evidence="1" key="1">
    <citation type="journal article" date="2019" name="bioRxiv">
        <title>The Genome of the Zebra Mussel, Dreissena polymorpha: A Resource for Invasive Species Research.</title>
        <authorList>
            <person name="McCartney M.A."/>
            <person name="Auch B."/>
            <person name="Kono T."/>
            <person name="Mallez S."/>
            <person name="Zhang Y."/>
            <person name="Obille A."/>
            <person name="Becker A."/>
            <person name="Abrahante J.E."/>
            <person name="Garbe J."/>
            <person name="Badalamenti J.P."/>
            <person name="Herman A."/>
            <person name="Mangelson H."/>
            <person name="Liachko I."/>
            <person name="Sullivan S."/>
            <person name="Sone E.D."/>
            <person name="Koren S."/>
            <person name="Silverstein K.A.T."/>
            <person name="Beckman K.B."/>
            <person name="Gohl D.M."/>
        </authorList>
    </citation>
    <scope>NUCLEOTIDE SEQUENCE</scope>
    <source>
        <strain evidence="1">Duluth1</strain>
        <tissue evidence="1">Whole animal</tissue>
    </source>
</reference>
<evidence type="ECO:0000313" key="2">
    <source>
        <dbReference type="Proteomes" id="UP000828390"/>
    </source>
</evidence>
<protein>
    <submittedName>
        <fullName evidence="1">Uncharacterized protein</fullName>
    </submittedName>
</protein>
<keyword evidence="2" id="KW-1185">Reference proteome</keyword>
<dbReference type="AlphaFoldDB" id="A0A9D4LSE5"/>
<dbReference type="EMBL" id="JAIWYP010000002">
    <property type="protein sequence ID" value="KAH3864065.1"/>
    <property type="molecule type" value="Genomic_DNA"/>
</dbReference>
<accession>A0A9D4LSE5</accession>
<reference evidence="1" key="2">
    <citation type="submission" date="2020-11" db="EMBL/GenBank/DDBJ databases">
        <authorList>
            <person name="McCartney M.A."/>
            <person name="Auch B."/>
            <person name="Kono T."/>
            <person name="Mallez S."/>
            <person name="Becker A."/>
            <person name="Gohl D.M."/>
            <person name="Silverstein K.A.T."/>
            <person name="Koren S."/>
            <person name="Bechman K.B."/>
            <person name="Herman A."/>
            <person name="Abrahante J.E."/>
            <person name="Garbe J."/>
        </authorList>
    </citation>
    <scope>NUCLEOTIDE SEQUENCE</scope>
    <source>
        <strain evidence="1">Duluth1</strain>
        <tissue evidence="1">Whole animal</tissue>
    </source>
</reference>
<comment type="caution">
    <text evidence="1">The sequence shown here is derived from an EMBL/GenBank/DDBJ whole genome shotgun (WGS) entry which is preliminary data.</text>
</comment>
<gene>
    <name evidence="1" type="ORF">DPMN_027078</name>
</gene>
<evidence type="ECO:0000313" key="1">
    <source>
        <dbReference type="EMBL" id="KAH3864065.1"/>
    </source>
</evidence>